<proteinExistence type="predicted"/>
<evidence type="ECO:0000313" key="2">
    <source>
        <dbReference type="Proteomes" id="UP000037035"/>
    </source>
</evidence>
<dbReference type="VEuPathDB" id="FungiDB:VP01_1947g3"/>
<dbReference type="AlphaFoldDB" id="A0A0L6VCR7"/>
<protein>
    <submittedName>
        <fullName evidence="1">Uncharacterized protein</fullName>
    </submittedName>
</protein>
<comment type="caution">
    <text evidence="1">The sequence shown here is derived from an EMBL/GenBank/DDBJ whole genome shotgun (WGS) entry which is preliminary data.</text>
</comment>
<gene>
    <name evidence="1" type="ORF">VP01_1947g3</name>
</gene>
<sequence length="64" mass="7202">MDIMVNLFLPCCPLPPHVSKICIARPSPRRQYNFRVELMPGAVPQASRIMLLSPAENEVLALQK</sequence>
<organism evidence="1 2">
    <name type="scientific">Puccinia sorghi</name>
    <dbReference type="NCBI Taxonomy" id="27349"/>
    <lineage>
        <taxon>Eukaryota</taxon>
        <taxon>Fungi</taxon>
        <taxon>Dikarya</taxon>
        <taxon>Basidiomycota</taxon>
        <taxon>Pucciniomycotina</taxon>
        <taxon>Pucciniomycetes</taxon>
        <taxon>Pucciniales</taxon>
        <taxon>Pucciniaceae</taxon>
        <taxon>Puccinia</taxon>
    </lineage>
</organism>
<accession>A0A0L6VCR7</accession>
<reference evidence="1 2" key="1">
    <citation type="submission" date="2015-08" db="EMBL/GenBank/DDBJ databases">
        <title>Next Generation Sequencing and Analysis of the Genome of Puccinia sorghi L Schw, the Causal Agent of Maize Common Rust.</title>
        <authorList>
            <person name="Rochi L."/>
            <person name="Burguener G."/>
            <person name="Darino M."/>
            <person name="Turjanski A."/>
            <person name="Kreff E."/>
            <person name="Dieguez M.J."/>
            <person name="Sacco F."/>
        </authorList>
    </citation>
    <scope>NUCLEOTIDE SEQUENCE [LARGE SCALE GENOMIC DNA]</scope>
    <source>
        <strain evidence="1 2">RO10H11247</strain>
    </source>
</reference>
<dbReference type="Proteomes" id="UP000037035">
    <property type="component" value="Unassembled WGS sequence"/>
</dbReference>
<evidence type="ECO:0000313" key="1">
    <source>
        <dbReference type="EMBL" id="KNZ58342.1"/>
    </source>
</evidence>
<dbReference type="EMBL" id="LAVV01006778">
    <property type="protein sequence ID" value="KNZ58342.1"/>
    <property type="molecule type" value="Genomic_DNA"/>
</dbReference>
<keyword evidence="2" id="KW-1185">Reference proteome</keyword>
<name>A0A0L6VCR7_9BASI</name>